<accession>A0A437MTL2</accession>
<comment type="caution">
    <text evidence="1">The sequence shown here is derived from an EMBL/GenBank/DDBJ whole genome shotgun (WGS) entry which is preliminary data.</text>
</comment>
<proteinExistence type="predicted"/>
<dbReference type="EMBL" id="SACK01000003">
    <property type="protein sequence ID" value="RVU00992.1"/>
    <property type="molecule type" value="Genomic_DNA"/>
</dbReference>
<sequence>MPLIVIFEAMTLYEFEALDLTEKAEAVWRGTFLAYREADGRRIQLYSLPGCYVEAFYDPQSNKITDFRSFTGKQLLVPYLEQLNLF</sequence>
<keyword evidence="2" id="KW-1185">Reference proteome</keyword>
<dbReference type="OrthoDB" id="798498at2"/>
<evidence type="ECO:0000313" key="1">
    <source>
        <dbReference type="EMBL" id="RVU00992.1"/>
    </source>
</evidence>
<reference evidence="1 2" key="1">
    <citation type="submission" date="2019-01" db="EMBL/GenBank/DDBJ databases">
        <authorList>
            <person name="Chen W.-M."/>
        </authorList>
    </citation>
    <scope>NUCLEOTIDE SEQUENCE [LARGE SCALE GENOMIC DNA]</scope>
    <source>
        <strain evidence="1 2">YBJ-36</strain>
    </source>
</reference>
<dbReference type="AlphaFoldDB" id="A0A437MTL2"/>
<name>A0A437MTL2_9SPHI</name>
<evidence type="ECO:0000313" key="2">
    <source>
        <dbReference type="Proteomes" id="UP000282759"/>
    </source>
</evidence>
<organism evidence="1 2">
    <name type="scientific">Mucilaginibacter limnophilus</name>
    <dbReference type="NCBI Taxonomy" id="1932778"/>
    <lineage>
        <taxon>Bacteria</taxon>
        <taxon>Pseudomonadati</taxon>
        <taxon>Bacteroidota</taxon>
        <taxon>Sphingobacteriia</taxon>
        <taxon>Sphingobacteriales</taxon>
        <taxon>Sphingobacteriaceae</taxon>
        <taxon>Mucilaginibacter</taxon>
    </lineage>
</organism>
<gene>
    <name evidence="1" type="ORF">EOD41_10215</name>
</gene>
<dbReference type="Proteomes" id="UP000282759">
    <property type="component" value="Unassembled WGS sequence"/>
</dbReference>
<protein>
    <submittedName>
        <fullName evidence="1">Uncharacterized protein</fullName>
    </submittedName>
</protein>